<evidence type="ECO:0000313" key="1">
    <source>
        <dbReference type="EMBL" id="KAK3777825.1"/>
    </source>
</evidence>
<protein>
    <submittedName>
        <fullName evidence="1">Uncharacterized protein</fullName>
    </submittedName>
</protein>
<dbReference type="AlphaFoldDB" id="A0AAE1DPU2"/>
<keyword evidence="2" id="KW-1185">Reference proteome</keyword>
<gene>
    <name evidence="1" type="ORF">RRG08_038074</name>
</gene>
<comment type="caution">
    <text evidence="1">The sequence shown here is derived from an EMBL/GenBank/DDBJ whole genome shotgun (WGS) entry which is preliminary data.</text>
</comment>
<dbReference type="Proteomes" id="UP001283361">
    <property type="component" value="Unassembled WGS sequence"/>
</dbReference>
<organism evidence="1 2">
    <name type="scientific">Elysia crispata</name>
    <name type="common">lettuce slug</name>
    <dbReference type="NCBI Taxonomy" id="231223"/>
    <lineage>
        <taxon>Eukaryota</taxon>
        <taxon>Metazoa</taxon>
        <taxon>Spiralia</taxon>
        <taxon>Lophotrochozoa</taxon>
        <taxon>Mollusca</taxon>
        <taxon>Gastropoda</taxon>
        <taxon>Heterobranchia</taxon>
        <taxon>Euthyneura</taxon>
        <taxon>Panpulmonata</taxon>
        <taxon>Sacoglossa</taxon>
        <taxon>Placobranchoidea</taxon>
        <taxon>Plakobranchidae</taxon>
        <taxon>Elysia</taxon>
    </lineage>
</organism>
<proteinExistence type="predicted"/>
<accession>A0AAE1DPU2</accession>
<dbReference type="EMBL" id="JAWDGP010003058">
    <property type="protein sequence ID" value="KAK3777825.1"/>
    <property type="molecule type" value="Genomic_DNA"/>
</dbReference>
<evidence type="ECO:0000313" key="2">
    <source>
        <dbReference type="Proteomes" id="UP001283361"/>
    </source>
</evidence>
<sequence length="106" mass="11449">MGWPGTIAEYGDNLLSKITSQVHRKVASEVVSQDFFENAALTGATILAGSHRNPNLDPPLPPLQKTSPPCNLLAEMRTSKRFPLSFSGFPPTLISVSCEHLEKGST</sequence>
<name>A0AAE1DPU2_9GAST</name>
<reference evidence="1" key="1">
    <citation type="journal article" date="2023" name="G3 (Bethesda)">
        <title>A reference genome for the long-term kleptoplast-retaining sea slug Elysia crispata morphotype clarki.</title>
        <authorList>
            <person name="Eastman K.E."/>
            <person name="Pendleton A.L."/>
            <person name="Shaikh M.A."/>
            <person name="Suttiyut T."/>
            <person name="Ogas R."/>
            <person name="Tomko P."/>
            <person name="Gavelis G."/>
            <person name="Widhalm J.R."/>
            <person name="Wisecaver J.H."/>
        </authorList>
    </citation>
    <scope>NUCLEOTIDE SEQUENCE</scope>
    <source>
        <strain evidence="1">ECLA1</strain>
    </source>
</reference>